<accession>A0A0F8Z8Z3</accession>
<evidence type="ECO:0000313" key="1">
    <source>
        <dbReference type="EMBL" id="KKK90252.1"/>
    </source>
</evidence>
<dbReference type="AlphaFoldDB" id="A0A0F8Z8Z3"/>
<dbReference type="EMBL" id="LAZR01049181">
    <property type="protein sequence ID" value="KKK90252.1"/>
    <property type="molecule type" value="Genomic_DNA"/>
</dbReference>
<name>A0A0F8Z8Z3_9ZZZZ</name>
<proteinExistence type="predicted"/>
<comment type="caution">
    <text evidence="1">The sequence shown here is derived from an EMBL/GenBank/DDBJ whole genome shotgun (WGS) entry which is preliminary data.</text>
</comment>
<reference evidence="1" key="1">
    <citation type="journal article" date="2015" name="Nature">
        <title>Complex archaea that bridge the gap between prokaryotes and eukaryotes.</title>
        <authorList>
            <person name="Spang A."/>
            <person name="Saw J.H."/>
            <person name="Jorgensen S.L."/>
            <person name="Zaremba-Niedzwiedzka K."/>
            <person name="Martijn J."/>
            <person name="Lind A.E."/>
            <person name="van Eijk R."/>
            <person name="Schleper C."/>
            <person name="Guy L."/>
            <person name="Ettema T.J."/>
        </authorList>
    </citation>
    <scope>NUCLEOTIDE SEQUENCE</scope>
</reference>
<sequence length="59" mass="7476">MKFRTPLQIHKHRKEKKNLEFEIRETGRLHELTLKEEYRLKLITLHLDYKYKYLKEYKG</sequence>
<gene>
    <name evidence="1" type="ORF">LCGC14_2724940</name>
</gene>
<organism evidence="1">
    <name type="scientific">marine sediment metagenome</name>
    <dbReference type="NCBI Taxonomy" id="412755"/>
    <lineage>
        <taxon>unclassified sequences</taxon>
        <taxon>metagenomes</taxon>
        <taxon>ecological metagenomes</taxon>
    </lineage>
</organism>
<protein>
    <submittedName>
        <fullName evidence="1">Uncharacterized protein</fullName>
    </submittedName>
</protein>